<keyword evidence="3" id="KW-1185">Reference proteome</keyword>
<dbReference type="CDD" id="cd02440">
    <property type="entry name" value="AdoMet_MTases"/>
    <property type="match status" value="1"/>
</dbReference>
<evidence type="ECO:0000259" key="1">
    <source>
        <dbReference type="Pfam" id="PF08241"/>
    </source>
</evidence>
<dbReference type="Pfam" id="PF08241">
    <property type="entry name" value="Methyltransf_11"/>
    <property type="match status" value="1"/>
</dbReference>
<feature type="domain" description="Methyltransferase type 11" evidence="1">
    <location>
        <begin position="50"/>
        <end position="146"/>
    </location>
</feature>
<evidence type="ECO:0000313" key="2">
    <source>
        <dbReference type="EMBL" id="ADG83680.1"/>
    </source>
</evidence>
<dbReference type="HOGENOM" id="CLU_094599_0_0_9"/>
<dbReference type="AlphaFoldDB" id="D5XD04"/>
<accession>D5XD04</accession>
<reference evidence="2 3" key="1">
    <citation type="submission" date="2010-05" db="EMBL/GenBank/DDBJ databases">
        <title>Complete sequence of Thermincola sp. JR.</title>
        <authorList>
            <consortium name="US DOE Joint Genome Institute"/>
            <person name="Lucas S."/>
            <person name="Copeland A."/>
            <person name="Lapidus A."/>
            <person name="Cheng J.-F."/>
            <person name="Bruce D."/>
            <person name="Goodwin L."/>
            <person name="Pitluck S."/>
            <person name="Chertkov O."/>
            <person name="Detter J.C."/>
            <person name="Han C."/>
            <person name="Tapia R."/>
            <person name="Land M."/>
            <person name="Hauser L."/>
            <person name="Kyrpides N."/>
            <person name="Mikhailova N."/>
            <person name="Hazen T.C."/>
            <person name="Woyke T."/>
        </authorList>
    </citation>
    <scope>NUCLEOTIDE SEQUENCE [LARGE SCALE GENOMIC DNA]</scope>
    <source>
        <strain evidence="2 3">JR</strain>
    </source>
</reference>
<dbReference type="PANTHER" id="PTHR43591:SF24">
    <property type="entry name" value="2-METHOXY-6-POLYPRENYL-1,4-BENZOQUINOL METHYLASE, MITOCHONDRIAL"/>
    <property type="match status" value="1"/>
</dbReference>
<dbReference type="GO" id="GO:0032259">
    <property type="term" value="P:methylation"/>
    <property type="evidence" value="ECO:0007669"/>
    <property type="project" value="UniProtKB-KW"/>
</dbReference>
<dbReference type="GO" id="GO:0008757">
    <property type="term" value="F:S-adenosylmethionine-dependent methyltransferase activity"/>
    <property type="evidence" value="ECO:0007669"/>
    <property type="project" value="InterPro"/>
</dbReference>
<dbReference type="Proteomes" id="UP000002377">
    <property type="component" value="Chromosome"/>
</dbReference>
<gene>
    <name evidence="2" type="ordered locus">TherJR_2848</name>
</gene>
<evidence type="ECO:0000313" key="3">
    <source>
        <dbReference type="Proteomes" id="UP000002377"/>
    </source>
</evidence>
<dbReference type="PANTHER" id="PTHR43591">
    <property type="entry name" value="METHYLTRANSFERASE"/>
    <property type="match status" value="1"/>
</dbReference>
<dbReference type="eggNOG" id="COG2227">
    <property type="taxonomic scope" value="Bacteria"/>
</dbReference>
<organism evidence="2 3">
    <name type="scientific">Thermincola potens (strain JR)</name>
    <dbReference type="NCBI Taxonomy" id="635013"/>
    <lineage>
        <taxon>Bacteria</taxon>
        <taxon>Bacillati</taxon>
        <taxon>Bacillota</taxon>
        <taxon>Clostridia</taxon>
        <taxon>Eubacteriales</taxon>
        <taxon>Thermincolaceae</taxon>
        <taxon>Thermincola</taxon>
    </lineage>
</organism>
<keyword evidence="2" id="KW-0489">Methyltransferase</keyword>
<name>D5XD04_THEPJ</name>
<dbReference type="STRING" id="635013.TherJR_2848"/>
<dbReference type="KEGG" id="tjr:TherJR_2848"/>
<keyword evidence="2" id="KW-0808">Transferase</keyword>
<sequence>MAGEAEKVWDSIWKKQLDTADKLLEINELAITIFEALSREILDLADKEILEAGSGTGLTSLLLSRKSAQVTLMDISAAALEISKRNFELDGQKAVFMRGSIFDIPAPDASYDVVWNAGVLEHFNFEQQKLAIKEMLRVCKPNGMVITLNPYAKAYIYRIGKFIQEKLGVWPFGYEEPVKTLKLHIPVTGVLVREYSIGFKEQLTYLYPSIFAKITKTILGNFPKLGLKLLNGYLLVSVISKKSEDIA</sequence>
<dbReference type="RefSeq" id="WP_013121670.1">
    <property type="nucleotide sequence ID" value="NC_014152.1"/>
</dbReference>
<dbReference type="InterPro" id="IPR013216">
    <property type="entry name" value="Methyltransf_11"/>
</dbReference>
<dbReference type="EMBL" id="CP002028">
    <property type="protein sequence ID" value="ADG83680.1"/>
    <property type="molecule type" value="Genomic_DNA"/>
</dbReference>
<dbReference type="Gene3D" id="3.40.50.150">
    <property type="entry name" value="Vaccinia Virus protein VP39"/>
    <property type="match status" value="1"/>
</dbReference>
<dbReference type="OrthoDB" id="9757640at2"/>
<protein>
    <submittedName>
        <fullName evidence="2">Methyltransferase type 11</fullName>
    </submittedName>
</protein>
<dbReference type="InterPro" id="IPR029063">
    <property type="entry name" value="SAM-dependent_MTases_sf"/>
</dbReference>
<dbReference type="SUPFAM" id="SSF53335">
    <property type="entry name" value="S-adenosyl-L-methionine-dependent methyltransferases"/>
    <property type="match status" value="1"/>
</dbReference>
<proteinExistence type="predicted"/>